<sequence>MLVASVKLTFTACVENGYSKQALLKEDKMAHSGRRDFIKTLALGVAGATTVGAVSNSNFVSAQGKNEQAVSLIQSGNTILFQGDSITDAGRSRPEAGKPNNQKALGNGYAWMAASQLLVGMPEAQLKIYNRGISGNKVFQLADRWDKDCLELKPDVLSILIGVNDIWHHLSGRYDGTVETYETDFRALLDRTKKELPEIKLVICEPFVLKCGAVDDKWFPLFDQFRKAASKVAGEFQTVFVPFQSMFDEAIKYAPPEHWAKDGVHPSPYGAQLMAHEWVKTVSHAHPG</sequence>
<evidence type="ECO:0000313" key="2">
    <source>
        <dbReference type="EMBL" id="QDT32997.1"/>
    </source>
</evidence>
<dbReference type="PANTHER" id="PTHR30383">
    <property type="entry name" value="THIOESTERASE 1/PROTEASE 1/LYSOPHOSPHOLIPASE L1"/>
    <property type="match status" value="1"/>
</dbReference>
<feature type="domain" description="SGNH hydrolase-type esterase" evidence="1">
    <location>
        <begin position="83"/>
        <end position="273"/>
    </location>
</feature>
<dbReference type="Proteomes" id="UP000315724">
    <property type="component" value="Chromosome"/>
</dbReference>
<dbReference type="RefSeq" id="WP_197442231.1">
    <property type="nucleotide sequence ID" value="NZ_CP036267.1"/>
</dbReference>
<organism evidence="2 3">
    <name type="scientific">Thalassoglobus polymorphus</name>
    <dbReference type="NCBI Taxonomy" id="2527994"/>
    <lineage>
        <taxon>Bacteria</taxon>
        <taxon>Pseudomonadati</taxon>
        <taxon>Planctomycetota</taxon>
        <taxon>Planctomycetia</taxon>
        <taxon>Planctomycetales</taxon>
        <taxon>Planctomycetaceae</taxon>
        <taxon>Thalassoglobus</taxon>
    </lineage>
</organism>
<dbReference type="InterPro" id="IPR051532">
    <property type="entry name" value="Ester_Hydrolysis_Enzymes"/>
</dbReference>
<dbReference type="PANTHER" id="PTHR30383:SF5">
    <property type="entry name" value="SGNH HYDROLASE-TYPE ESTERASE DOMAIN-CONTAINING PROTEIN"/>
    <property type="match status" value="1"/>
</dbReference>
<dbReference type="Pfam" id="PF13472">
    <property type="entry name" value="Lipase_GDSL_2"/>
    <property type="match status" value="1"/>
</dbReference>
<gene>
    <name evidence="2" type="ORF">Mal48_22480</name>
</gene>
<reference evidence="2 3" key="1">
    <citation type="submission" date="2019-02" db="EMBL/GenBank/DDBJ databases">
        <title>Deep-cultivation of Planctomycetes and their phenomic and genomic characterization uncovers novel biology.</title>
        <authorList>
            <person name="Wiegand S."/>
            <person name="Jogler M."/>
            <person name="Boedeker C."/>
            <person name="Pinto D."/>
            <person name="Vollmers J."/>
            <person name="Rivas-Marin E."/>
            <person name="Kohn T."/>
            <person name="Peeters S.H."/>
            <person name="Heuer A."/>
            <person name="Rast P."/>
            <person name="Oberbeckmann S."/>
            <person name="Bunk B."/>
            <person name="Jeske O."/>
            <person name="Meyerdierks A."/>
            <person name="Storesund J.E."/>
            <person name="Kallscheuer N."/>
            <person name="Luecker S."/>
            <person name="Lage O.M."/>
            <person name="Pohl T."/>
            <person name="Merkel B.J."/>
            <person name="Hornburger P."/>
            <person name="Mueller R.-W."/>
            <person name="Bruemmer F."/>
            <person name="Labrenz M."/>
            <person name="Spormann A.M."/>
            <person name="Op den Camp H."/>
            <person name="Overmann J."/>
            <person name="Amann R."/>
            <person name="Jetten M.S.M."/>
            <person name="Mascher T."/>
            <person name="Medema M.H."/>
            <person name="Devos D.P."/>
            <person name="Kaster A.-K."/>
            <person name="Ovreas L."/>
            <person name="Rohde M."/>
            <person name="Galperin M.Y."/>
            <person name="Jogler C."/>
        </authorList>
    </citation>
    <scope>NUCLEOTIDE SEQUENCE [LARGE SCALE GENOMIC DNA]</scope>
    <source>
        <strain evidence="2 3">Mal48</strain>
    </source>
</reference>
<name>A0A517QN53_9PLAN</name>
<dbReference type="NCBIfam" id="TIGR01409">
    <property type="entry name" value="TAT_signal_seq"/>
    <property type="match status" value="1"/>
</dbReference>
<protein>
    <submittedName>
        <fullName evidence="2">GDSL-like Lipase/Acylhydrolase</fullName>
    </submittedName>
</protein>
<accession>A0A517QN53</accession>
<evidence type="ECO:0000259" key="1">
    <source>
        <dbReference type="Pfam" id="PF13472"/>
    </source>
</evidence>
<dbReference type="AlphaFoldDB" id="A0A517QN53"/>
<dbReference type="InterPro" id="IPR013830">
    <property type="entry name" value="SGNH_hydro"/>
</dbReference>
<dbReference type="SUPFAM" id="SSF52266">
    <property type="entry name" value="SGNH hydrolase"/>
    <property type="match status" value="1"/>
</dbReference>
<evidence type="ECO:0000313" key="3">
    <source>
        <dbReference type="Proteomes" id="UP000315724"/>
    </source>
</evidence>
<proteinExistence type="predicted"/>
<dbReference type="KEGG" id="tpol:Mal48_22480"/>
<dbReference type="CDD" id="cd01834">
    <property type="entry name" value="SGNH_hydrolase_like_2"/>
    <property type="match status" value="1"/>
</dbReference>
<keyword evidence="3" id="KW-1185">Reference proteome</keyword>
<dbReference type="GO" id="GO:0004622">
    <property type="term" value="F:phosphatidylcholine lysophospholipase activity"/>
    <property type="evidence" value="ECO:0007669"/>
    <property type="project" value="TreeGrafter"/>
</dbReference>
<dbReference type="InterPro" id="IPR019546">
    <property type="entry name" value="TAT_signal_bac_arc"/>
</dbReference>
<dbReference type="InterPro" id="IPR036514">
    <property type="entry name" value="SGNH_hydro_sf"/>
</dbReference>
<dbReference type="Gene3D" id="3.40.50.1110">
    <property type="entry name" value="SGNH hydrolase"/>
    <property type="match status" value="1"/>
</dbReference>
<keyword evidence="2" id="KW-0378">Hydrolase</keyword>
<dbReference type="EMBL" id="CP036267">
    <property type="protein sequence ID" value="QDT32997.1"/>
    <property type="molecule type" value="Genomic_DNA"/>
</dbReference>